<comment type="caution">
    <text evidence="1">The sequence shown here is derived from an EMBL/GenBank/DDBJ whole genome shotgun (WGS) entry which is preliminary data.</text>
</comment>
<accession>A0AAW1K4S7</accession>
<reference evidence="1 2" key="1">
    <citation type="journal article" date="2024" name="BMC Genomics">
        <title>De novo assembly and annotation of Popillia japonica's genome with initial clues to its potential as an invasive pest.</title>
        <authorList>
            <person name="Cucini C."/>
            <person name="Boschi S."/>
            <person name="Funari R."/>
            <person name="Cardaioli E."/>
            <person name="Iannotti N."/>
            <person name="Marturano G."/>
            <person name="Paoli F."/>
            <person name="Bruttini M."/>
            <person name="Carapelli A."/>
            <person name="Frati F."/>
            <person name="Nardi F."/>
        </authorList>
    </citation>
    <scope>NUCLEOTIDE SEQUENCE [LARGE SCALE GENOMIC DNA]</scope>
    <source>
        <strain evidence="1">DMR45628</strain>
    </source>
</reference>
<name>A0AAW1K4S7_POPJA</name>
<organism evidence="1 2">
    <name type="scientific">Popillia japonica</name>
    <name type="common">Japanese beetle</name>
    <dbReference type="NCBI Taxonomy" id="7064"/>
    <lineage>
        <taxon>Eukaryota</taxon>
        <taxon>Metazoa</taxon>
        <taxon>Ecdysozoa</taxon>
        <taxon>Arthropoda</taxon>
        <taxon>Hexapoda</taxon>
        <taxon>Insecta</taxon>
        <taxon>Pterygota</taxon>
        <taxon>Neoptera</taxon>
        <taxon>Endopterygota</taxon>
        <taxon>Coleoptera</taxon>
        <taxon>Polyphaga</taxon>
        <taxon>Scarabaeiformia</taxon>
        <taxon>Scarabaeidae</taxon>
        <taxon>Rutelinae</taxon>
        <taxon>Popillia</taxon>
    </lineage>
</organism>
<gene>
    <name evidence="1" type="ORF">QE152_g24602</name>
</gene>
<dbReference type="EMBL" id="JASPKY010000254">
    <property type="protein sequence ID" value="KAK9713031.1"/>
    <property type="molecule type" value="Genomic_DNA"/>
</dbReference>
<evidence type="ECO:0000313" key="2">
    <source>
        <dbReference type="Proteomes" id="UP001458880"/>
    </source>
</evidence>
<evidence type="ECO:0000313" key="1">
    <source>
        <dbReference type="EMBL" id="KAK9713031.1"/>
    </source>
</evidence>
<proteinExistence type="predicted"/>
<dbReference type="AlphaFoldDB" id="A0AAW1K4S7"/>
<sequence>MSVTRHESNSEIINDNLINSNSALLVIHAEIQKHQHELKKNTTATQIALPSLQKPHGDETNPISKECAWSSLQKPHGDETNPISKECAWSWKHLTEDPHPRVRKEPLLRQ</sequence>
<keyword evidence="2" id="KW-1185">Reference proteome</keyword>
<protein>
    <submittedName>
        <fullName evidence="1">Uncharacterized protein</fullName>
    </submittedName>
</protein>
<dbReference type="Proteomes" id="UP001458880">
    <property type="component" value="Unassembled WGS sequence"/>
</dbReference>